<feature type="domain" description="GSCFA" evidence="1">
    <location>
        <begin position="40"/>
        <end position="314"/>
    </location>
</feature>
<name>A0ABT9I3E2_9GAMM</name>
<accession>A0ABT9I3E2</accession>
<dbReference type="Pfam" id="PF08885">
    <property type="entry name" value="GSCFA"/>
    <property type="match status" value="1"/>
</dbReference>
<proteinExistence type="predicted"/>
<protein>
    <submittedName>
        <fullName evidence="2">GSCFA domain-containing protein</fullName>
    </submittedName>
</protein>
<evidence type="ECO:0000313" key="2">
    <source>
        <dbReference type="EMBL" id="MDP5137879.1"/>
    </source>
</evidence>
<comment type="caution">
    <text evidence="2">The sequence shown here is derived from an EMBL/GenBank/DDBJ whole genome shotgun (WGS) entry which is preliminary data.</text>
</comment>
<sequence>MATPYKTQPNTAFWKHFIANQQSSLTEIFTPRFSIDVNTRIATAGSCFAQHISNALQRSSIQIMDMEPAPFGLNTDISKLNHFGIYSARYGNIYTARHLRQLVNEAITNNIQTEVWQRPDGKYVDAMRPQVEQHGFPSEELVILHRKAHIARVRQMLVDMNVFIFTLGLTETWQNKDNDLCFPIAPGVIAGNFEPTQYHFVNFSYIQVLEDITQALAAINQLRREHQKTDVKVLLTVSPVPLAATASNQHVFTANCYSKSILRAIAGELTQTMPNVDYFPSYELITSPWREQPAYNESGREVKPEAVANVMQLFLEIYQLQRAEAAHRVDNNTDPLCDEIVLGAINT</sequence>
<gene>
    <name evidence="2" type="ORF">ORJ04_18155</name>
</gene>
<dbReference type="Proteomes" id="UP001231109">
    <property type="component" value="Unassembled WGS sequence"/>
</dbReference>
<reference evidence="2 3" key="1">
    <citation type="submission" date="2022-11" db="EMBL/GenBank/DDBJ databases">
        <title>Viruses from the air-sea interface of a natural surface slick.</title>
        <authorList>
            <person name="Rahlff J."/>
            <person name="Holmfeldt K."/>
        </authorList>
    </citation>
    <scope>NUCLEOTIDE SEQUENCE [LARGE SCALE GENOMIC DNA]</scope>
    <source>
        <strain evidence="2 3">SMS4</strain>
    </source>
</reference>
<evidence type="ECO:0000313" key="3">
    <source>
        <dbReference type="Proteomes" id="UP001231109"/>
    </source>
</evidence>
<dbReference type="RefSeq" id="WP_305977079.1">
    <property type="nucleotide sequence ID" value="NZ_JAPJDZ010000074.1"/>
</dbReference>
<dbReference type="InterPro" id="IPR014982">
    <property type="entry name" value="GSCFA"/>
</dbReference>
<organism evidence="2 3">
    <name type="scientific">Rheinheimera baltica</name>
    <dbReference type="NCBI Taxonomy" id="67576"/>
    <lineage>
        <taxon>Bacteria</taxon>
        <taxon>Pseudomonadati</taxon>
        <taxon>Pseudomonadota</taxon>
        <taxon>Gammaproteobacteria</taxon>
        <taxon>Chromatiales</taxon>
        <taxon>Chromatiaceae</taxon>
        <taxon>Rheinheimera</taxon>
    </lineage>
</organism>
<dbReference type="EMBL" id="JAPJDZ010000074">
    <property type="protein sequence ID" value="MDP5137879.1"/>
    <property type="molecule type" value="Genomic_DNA"/>
</dbReference>
<keyword evidence="3" id="KW-1185">Reference proteome</keyword>
<evidence type="ECO:0000259" key="1">
    <source>
        <dbReference type="Pfam" id="PF08885"/>
    </source>
</evidence>